<name>A0A817AV73_BRANA</name>
<protein>
    <submittedName>
        <fullName evidence="1">(rape) hypothetical protein</fullName>
    </submittedName>
</protein>
<dbReference type="PANTHER" id="PTHR11439">
    <property type="entry name" value="GAG-POL-RELATED RETROTRANSPOSON"/>
    <property type="match status" value="1"/>
</dbReference>
<organism evidence="1">
    <name type="scientific">Brassica napus</name>
    <name type="common">Rape</name>
    <dbReference type="NCBI Taxonomy" id="3708"/>
    <lineage>
        <taxon>Eukaryota</taxon>
        <taxon>Viridiplantae</taxon>
        <taxon>Streptophyta</taxon>
        <taxon>Embryophyta</taxon>
        <taxon>Tracheophyta</taxon>
        <taxon>Spermatophyta</taxon>
        <taxon>Magnoliopsida</taxon>
        <taxon>eudicotyledons</taxon>
        <taxon>Gunneridae</taxon>
        <taxon>Pentapetalae</taxon>
        <taxon>rosids</taxon>
        <taxon>malvids</taxon>
        <taxon>Brassicales</taxon>
        <taxon>Brassicaceae</taxon>
        <taxon>Brassiceae</taxon>
        <taxon>Brassica</taxon>
    </lineage>
</organism>
<evidence type="ECO:0000313" key="1">
    <source>
        <dbReference type="EMBL" id="CAF2265902.1"/>
    </source>
</evidence>
<dbReference type="PANTHER" id="PTHR11439:SF462">
    <property type="match status" value="1"/>
</dbReference>
<gene>
    <name evidence="1" type="ORF">DARMORV10_A04P03260.1</name>
</gene>
<sequence>MQAPRQAHREAAVRVVRYLKGCPGQGILLSSTSDLRVTAYCDSDWNACPRTRRSLSSYVVLLGDSPVSWKTKKQDRVSLSSAEAEYRSMTAAVQELLWIKELLESIGISHHDPMKLICDSKSALHIAANPVFHERTKHIEKDCHFIRDEIKRGTVATSHVRTTEQLADLLTKALGRQQFTYLLGKLGVCDLHAPT</sequence>
<dbReference type="InterPro" id="IPR043502">
    <property type="entry name" value="DNA/RNA_pol_sf"/>
</dbReference>
<proteinExistence type="predicted"/>
<dbReference type="CDD" id="cd09272">
    <property type="entry name" value="RNase_HI_RT_Ty1"/>
    <property type="match status" value="1"/>
</dbReference>
<dbReference type="Proteomes" id="UP001295469">
    <property type="component" value="Chromosome A04"/>
</dbReference>
<reference evidence="1" key="1">
    <citation type="submission" date="2021-01" db="EMBL/GenBank/DDBJ databases">
        <authorList>
            <consortium name="Genoscope - CEA"/>
            <person name="William W."/>
        </authorList>
    </citation>
    <scope>NUCLEOTIDE SEQUENCE</scope>
</reference>
<dbReference type="AlphaFoldDB" id="A0A817AV73"/>
<accession>A0A817AV73</accession>
<dbReference type="EMBL" id="HG994358">
    <property type="protein sequence ID" value="CAF2265902.1"/>
    <property type="molecule type" value="Genomic_DNA"/>
</dbReference>
<dbReference type="SUPFAM" id="SSF56672">
    <property type="entry name" value="DNA/RNA polymerases"/>
    <property type="match status" value="1"/>
</dbReference>